<keyword evidence="3" id="KW-1185">Reference proteome</keyword>
<dbReference type="RefSeq" id="WP_094078308.1">
    <property type="nucleotide sequence ID" value="NZ_NBYO01000003.1"/>
</dbReference>
<evidence type="ECO:0000259" key="1">
    <source>
        <dbReference type="Pfam" id="PF11412"/>
    </source>
</evidence>
<feature type="domain" description="Thiol:disulfide interchange protein DsbD N-terminal" evidence="1">
    <location>
        <begin position="46"/>
        <end position="148"/>
    </location>
</feature>
<evidence type="ECO:0000313" key="3">
    <source>
        <dbReference type="Proteomes" id="UP000215405"/>
    </source>
</evidence>
<dbReference type="Proteomes" id="UP000215405">
    <property type="component" value="Unassembled WGS sequence"/>
</dbReference>
<proteinExistence type="predicted"/>
<dbReference type="Pfam" id="PF11412">
    <property type="entry name" value="DsbD_N"/>
    <property type="match status" value="1"/>
</dbReference>
<dbReference type="InterPro" id="IPR028250">
    <property type="entry name" value="DsbDN"/>
</dbReference>
<organism evidence="2 3">
    <name type="scientific">Notoacmeibacter marinus</name>
    <dbReference type="NCBI Taxonomy" id="1876515"/>
    <lineage>
        <taxon>Bacteria</taxon>
        <taxon>Pseudomonadati</taxon>
        <taxon>Pseudomonadota</taxon>
        <taxon>Alphaproteobacteria</taxon>
        <taxon>Hyphomicrobiales</taxon>
        <taxon>Notoacmeibacteraceae</taxon>
        <taxon>Notoacmeibacter</taxon>
    </lineage>
</organism>
<evidence type="ECO:0000313" key="2">
    <source>
        <dbReference type="EMBL" id="OXS99529.1"/>
    </source>
</evidence>
<name>A0A231UUE4_9HYPH</name>
<protein>
    <recommendedName>
        <fullName evidence="1">Thiol:disulfide interchange protein DsbD N-terminal domain-containing protein</fullName>
    </recommendedName>
</protein>
<dbReference type="AlphaFoldDB" id="A0A231UUE4"/>
<gene>
    <name evidence="2" type="ORF">B7H23_15450</name>
</gene>
<sequence length="274" mass="28894">MRASFSASTIGLVASVVFVTGAMAGVGPWAEFDGGRARLLSDTNVNEATGQAWLEIELQAGWKTYWLEPGDGGVPPSITLQTGGQTIEPDLTMPAPTRFRDPNTVWAGYTDRTYISMTYPVSASSPPARLQASAFLGICREICIPVKLDLTAPPTDEPTVATATERMREAGELPAAFSPGGVAPTIEQHGDTLTVTFEGNELKGAEGAELFVASTPRGLRLATPSSASDYGEGKLQFQVPILKQKSAIEDGNLGLLLSLATGSYQGEAPLPHLK</sequence>
<comment type="caution">
    <text evidence="2">The sequence shown here is derived from an EMBL/GenBank/DDBJ whole genome shotgun (WGS) entry which is preliminary data.</text>
</comment>
<reference evidence="3" key="1">
    <citation type="journal article" date="2017" name="Int. J. Syst. Evol. Microbiol.">
        <title>Notoacmeibacter marinus gen. nov., sp. nov., isolated from the gut of a limpet and proposal of Notoacmeibacteraceae fam. nov. in the order Rhizobiales of the class Alphaproteobacteria.</title>
        <authorList>
            <person name="Huang Z."/>
            <person name="Guo F."/>
            <person name="Lai Q."/>
        </authorList>
    </citation>
    <scope>NUCLEOTIDE SEQUENCE [LARGE SCALE GENOMIC DNA]</scope>
    <source>
        <strain evidence="3">XMTR2A4</strain>
    </source>
</reference>
<dbReference type="EMBL" id="NBYO01000003">
    <property type="protein sequence ID" value="OXS99529.1"/>
    <property type="molecule type" value="Genomic_DNA"/>
</dbReference>
<accession>A0A231UUE4</accession>